<dbReference type="Gene3D" id="1.20.120.160">
    <property type="entry name" value="HPT domain"/>
    <property type="match status" value="1"/>
</dbReference>
<dbReference type="PROSITE" id="PS50113">
    <property type="entry name" value="PAC"/>
    <property type="match status" value="1"/>
</dbReference>
<dbReference type="SUPFAM" id="SSF52172">
    <property type="entry name" value="CheY-like"/>
    <property type="match status" value="1"/>
</dbReference>
<dbReference type="AlphaFoldDB" id="A0A0W0U7M5"/>
<keyword evidence="9" id="KW-1133">Transmembrane helix</keyword>
<evidence type="ECO:0000259" key="14">
    <source>
        <dbReference type="PROSITE" id="PS50109"/>
    </source>
</evidence>
<dbReference type="PRINTS" id="PR00344">
    <property type="entry name" value="BCTRLSENSOR"/>
</dbReference>
<evidence type="ECO:0000313" key="21">
    <source>
        <dbReference type="Proteomes" id="UP000251942"/>
    </source>
</evidence>
<feature type="modified residue" description="Phosphohistidine" evidence="12">
    <location>
        <position position="781"/>
    </location>
</feature>
<dbReference type="Pfam" id="PF00072">
    <property type="entry name" value="Response_reg"/>
    <property type="match status" value="1"/>
</dbReference>
<feature type="domain" description="Histidine kinase" evidence="14">
    <location>
        <begin position="289"/>
        <end position="544"/>
    </location>
</feature>
<dbReference type="InterPro" id="IPR036890">
    <property type="entry name" value="HATPase_C_sf"/>
</dbReference>
<dbReference type="EMBL" id="UASS01000001">
    <property type="protein sequence ID" value="SPX59222.1"/>
    <property type="molecule type" value="Genomic_DNA"/>
</dbReference>
<dbReference type="InterPro" id="IPR036097">
    <property type="entry name" value="HisK_dim/P_sf"/>
</dbReference>
<dbReference type="STRING" id="453.Lfee_0390"/>
<evidence type="ECO:0000256" key="1">
    <source>
        <dbReference type="ARBA" id="ARBA00000085"/>
    </source>
</evidence>
<dbReference type="RefSeq" id="WP_058443609.1">
    <property type="nucleotide sequence ID" value="NZ_CAAAHT010000025.1"/>
</dbReference>
<protein>
    <recommendedName>
        <fullName evidence="3">histidine kinase</fullName>
        <ecNumber evidence="3">2.7.13.3</ecNumber>
    </recommendedName>
</protein>
<dbReference type="InterPro" id="IPR013656">
    <property type="entry name" value="PAS_4"/>
</dbReference>
<keyword evidence="6" id="KW-0812">Transmembrane</keyword>
<keyword evidence="8" id="KW-0067">ATP-binding</keyword>
<dbReference type="PANTHER" id="PTHR45339:SF1">
    <property type="entry name" value="HYBRID SIGNAL TRANSDUCTION HISTIDINE KINASE J"/>
    <property type="match status" value="1"/>
</dbReference>
<dbReference type="InterPro" id="IPR035965">
    <property type="entry name" value="PAS-like_dom_sf"/>
</dbReference>
<evidence type="ECO:0000256" key="13">
    <source>
        <dbReference type="PROSITE-ProRule" id="PRU00169"/>
    </source>
</evidence>
<evidence type="ECO:0000256" key="8">
    <source>
        <dbReference type="ARBA" id="ARBA00022840"/>
    </source>
</evidence>
<dbReference type="SMART" id="SM00091">
    <property type="entry name" value="PAS"/>
    <property type="match status" value="2"/>
</dbReference>
<feature type="domain" description="PAC" evidence="16">
    <location>
        <begin position="219"/>
        <end position="271"/>
    </location>
</feature>
<dbReference type="Gene3D" id="3.30.450.20">
    <property type="entry name" value="PAS domain"/>
    <property type="match status" value="1"/>
</dbReference>
<feature type="domain" description="Response regulatory" evidence="15">
    <location>
        <begin position="585"/>
        <end position="704"/>
    </location>
</feature>
<dbReference type="PANTHER" id="PTHR45339">
    <property type="entry name" value="HYBRID SIGNAL TRANSDUCTION HISTIDINE KINASE J"/>
    <property type="match status" value="1"/>
</dbReference>
<dbReference type="GO" id="GO:0000155">
    <property type="term" value="F:phosphorelay sensor kinase activity"/>
    <property type="evidence" value="ECO:0007669"/>
    <property type="project" value="InterPro"/>
</dbReference>
<evidence type="ECO:0000256" key="7">
    <source>
        <dbReference type="ARBA" id="ARBA00022741"/>
    </source>
</evidence>
<dbReference type="SUPFAM" id="SSF47384">
    <property type="entry name" value="Homodimeric domain of signal transducing histidine kinase"/>
    <property type="match status" value="1"/>
</dbReference>
<dbReference type="EC" id="2.7.13.3" evidence="3"/>
<dbReference type="Pfam" id="PF00512">
    <property type="entry name" value="HisKA"/>
    <property type="match status" value="1"/>
</dbReference>
<feature type="domain" description="HPt" evidence="17">
    <location>
        <begin position="742"/>
        <end position="830"/>
    </location>
</feature>
<dbReference type="InterPro" id="IPR036641">
    <property type="entry name" value="HPT_dom_sf"/>
</dbReference>
<evidence type="ECO:0000256" key="6">
    <source>
        <dbReference type="ARBA" id="ARBA00022692"/>
    </source>
</evidence>
<dbReference type="PROSITE" id="PS50110">
    <property type="entry name" value="RESPONSE_REGULATORY"/>
    <property type="match status" value="1"/>
</dbReference>
<evidence type="ECO:0000313" key="20">
    <source>
        <dbReference type="Proteomes" id="UP000054698"/>
    </source>
</evidence>
<dbReference type="InterPro" id="IPR003661">
    <property type="entry name" value="HisK_dim/P_dom"/>
</dbReference>
<keyword evidence="18" id="KW-0418">Kinase</keyword>
<dbReference type="SMART" id="SM00387">
    <property type="entry name" value="HATPase_c"/>
    <property type="match status" value="1"/>
</dbReference>
<dbReference type="CDD" id="cd00130">
    <property type="entry name" value="PAS"/>
    <property type="match status" value="1"/>
</dbReference>
<evidence type="ECO:0000313" key="19">
    <source>
        <dbReference type="EMBL" id="SPX59222.1"/>
    </source>
</evidence>
<dbReference type="InterPro" id="IPR000700">
    <property type="entry name" value="PAS-assoc_C"/>
</dbReference>
<dbReference type="InterPro" id="IPR003594">
    <property type="entry name" value="HATPase_dom"/>
</dbReference>
<evidence type="ECO:0000259" key="15">
    <source>
        <dbReference type="PROSITE" id="PS50110"/>
    </source>
</evidence>
<comment type="catalytic activity">
    <reaction evidence="1">
        <text>ATP + protein L-histidine = ADP + protein N-phospho-L-histidine.</text>
        <dbReference type="EC" id="2.7.13.3"/>
    </reaction>
</comment>
<dbReference type="Proteomes" id="UP000251942">
    <property type="component" value="Unassembled WGS sequence"/>
</dbReference>
<gene>
    <name evidence="19" type="primary">arcB_1</name>
    <name evidence="18" type="ORF">Lfee_0390</name>
    <name evidence="19" type="ORF">NCTC12022_00042</name>
</gene>
<comment type="subcellular location">
    <subcellularLocation>
        <location evidence="2">Cell membrane</location>
        <topology evidence="2">Multi-pass membrane protein</topology>
    </subcellularLocation>
</comment>
<dbReference type="GO" id="GO:0005524">
    <property type="term" value="F:ATP binding"/>
    <property type="evidence" value="ECO:0007669"/>
    <property type="project" value="UniProtKB-KW"/>
</dbReference>
<reference evidence="19 21" key="2">
    <citation type="submission" date="2018-06" db="EMBL/GenBank/DDBJ databases">
        <authorList>
            <consortium name="Pathogen Informatics"/>
            <person name="Doyle S."/>
        </authorList>
    </citation>
    <scope>NUCLEOTIDE SEQUENCE [LARGE SCALE GENOMIC DNA]</scope>
    <source>
        <strain evidence="19 21">NCTC12022</strain>
    </source>
</reference>
<keyword evidence="11" id="KW-0472">Membrane</keyword>
<dbReference type="PATRIC" id="fig|453.4.peg.422"/>
<keyword evidence="10" id="KW-0902">Two-component regulatory system</keyword>
<dbReference type="Gene3D" id="3.40.50.2300">
    <property type="match status" value="1"/>
</dbReference>
<dbReference type="Gene3D" id="1.10.287.130">
    <property type="match status" value="1"/>
</dbReference>
<accession>A0A0W0U7M5</accession>
<dbReference type="CDD" id="cd17546">
    <property type="entry name" value="REC_hyHK_CKI1_RcsC-like"/>
    <property type="match status" value="1"/>
</dbReference>
<name>A0A0W0U7M5_9GAMM</name>
<dbReference type="SMART" id="SM00388">
    <property type="entry name" value="HisKA"/>
    <property type="match status" value="1"/>
</dbReference>
<keyword evidence="20" id="KW-1185">Reference proteome</keyword>
<evidence type="ECO:0000256" key="10">
    <source>
        <dbReference type="ARBA" id="ARBA00023012"/>
    </source>
</evidence>
<dbReference type="Pfam" id="PF08448">
    <property type="entry name" value="PAS_4"/>
    <property type="match status" value="1"/>
</dbReference>
<dbReference type="OrthoDB" id="9810730at2"/>
<dbReference type="PROSITE" id="PS50894">
    <property type="entry name" value="HPT"/>
    <property type="match status" value="1"/>
</dbReference>
<dbReference type="InterPro" id="IPR001789">
    <property type="entry name" value="Sig_transdc_resp-reg_receiver"/>
</dbReference>
<reference evidence="18 20" key="1">
    <citation type="submission" date="2015-11" db="EMBL/GenBank/DDBJ databases">
        <title>Genomic analysis of 38 Legionella species identifies large and diverse effector repertoires.</title>
        <authorList>
            <person name="Burstein D."/>
            <person name="Amaro F."/>
            <person name="Zusman T."/>
            <person name="Lifshitz Z."/>
            <person name="Cohen O."/>
            <person name="Gilbert J.A."/>
            <person name="Pupko T."/>
            <person name="Shuman H.A."/>
            <person name="Segal G."/>
        </authorList>
    </citation>
    <scope>NUCLEOTIDE SEQUENCE [LARGE SCALE GENOMIC DNA]</scope>
    <source>
        <strain evidence="18 20">WO-44C</strain>
    </source>
</reference>
<keyword evidence="5 13" id="KW-0597">Phosphoprotein</keyword>
<dbReference type="InterPro" id="IPR000014">
    <property type="entry name" value="PAS"/>
</dbReference>
<evidence type="ECO:0000313" key="18">
    <source>
        <dbReference type="EMBL" id="KTD03644.1"/>
    </source>
</evidence>
<dbReference type="NCBIfam" id="TIGR00229">
    <property type="entry name" value="sensory_box"/>
    <property type="match status" value="1"/>
</dbReference>
<proteinExistence type="predicted"/>
<dbReference type="Pfam" id="PF02518">
    <property type="entry name" value="HATPase_c"/>
    <property type="match status" value="1"/>
</dbReference>
<dbReference type="SUPFAM" id="SSF55874">
    <property type="entry name" value="ATPase domain of HSP90 chaperone/DNA topoisomerase II/histidine kinase"/>
    <property type="match status" value="1"/>
</dbReference>
<dbReference type="PROSITE" id="PS50109">
    <property type="entry name" value="HIS_KIN"/>
    <property type="match status" value="1"/>
</dbReference>
<dbReference type="GO" id="GO:0005886">
    <property type="term" value="C:plasma membrane"/>
    <property type="evidence" value="ECO:0007669"/>
    <property type="project" value="UniProtKB-SubCell"/>
</dbReference>
<evidence type="ECO:0000256" key="11">
    <source>
        <dbReference type="ARBA" id="ARBA00023136"/>
    </source>
</evidence>
<evidence type="ECO:0000256" key="5">
    <source>
        <dbReference type="ARBA" id="ARBA00022553"/>
    </source>
</evidence>
<feature type="modified residue" description="4-aspartylphosphate" evidence="13">
    <location>
        <position position="634"/>
    </location>
</feature>
<dbReference type="InterPro" id="IPR005467">
    <property type="entry name" value="His_kinase_dom"/>
</dbReference>
<dbReference type="SUPFAM" id="SSF55785">
    <property type="entry name" value="PYP-like sensor domain (PAS domain)"/>
    <property type="match status" value="1"/>
</dbReference>
<dbReference type="SMART" id="SM00448">
    <property type="entry name" value="REC"/>
    <property type="match status" value="1"/>
</dbReference>
<evidence type="ECO:0000256" key="2">
    <source>
        <dbReference type="ARBA" id="ARBA00004651"/>
    </source>
</evidence>
<dbReference type="InterPro" id="IPR004358">
    <property type="entry name" value="Sig_transdc_His_kin-like_C"/>
</dbReference>
<sequence length="841" mass="94879">MPKTTEILSTFINLVDQPIILLSSELIILDLNVKAKTVLKIKKATTIGKPFSVLCPNLDPNTTLQSQHLVSHTRDKTVLWRLANPPEMDEFILVGTVQDQKNESLLNIQKEFEDSTHQEISNLNLLLSSHLIDESKSTLEQVRNIYNYMENIIAEMPVSVYWINRDCVYLGCNNNMAKLLDLKSRHEIVGKTYADLYDDKSASHYRKADRAVMDKGVSLTAEEPLHYPDGTKEIYLSNKVPLHNTKGEIVGMVGISVDITERKKMEEDLLQAKRAAEAANQAKSDFIANMSHDIRTPLSGIIGMSQEMFNIADNARSFLQQTPEEENLATPKTFFSLLKEITETVQEDTQLLIGATDQLLELCNEILETMRLESGHRPEEVESFNLRDLVKHNIDLLQPVAFHKKLQLSFDIEESIPTYFSGLRNYLDRTLLNLLSNALKFTNNGFVKINVKSLDERTSSYRLGDKMTLQLLVEDSGIGIPEDKFETIFEHFSRLTPAYQGLYKGAGLGLYTVKRYIEAMNATINIQSEVGKGTCFIITLPLVVSDHSDREKIPVRQPPISTVQALPFDRTVKPAEITKVDAVASVLVVEDNPLAAKSLQAYLNRFQCAHDHAENGMEALSMVQNNDYDLILMDIGLPDVDGIEVTKQIRALNNQNALQVPIVAITGHADDAQKVNESLEAGMQEVCSKPLQQSKLESLLQQYVFKKRQSESASLGNEIQISEEEKAAVIDWQASLDQMNGDESLLRELLSMLEIDLRMSLDTLAKAYASHDDETLRKELHRVRGGINYLTLPQLNRALARFHEAVKLKPQDSQQLANTYNQVEEAIRAFWYALEKKKFTS</sequence>
<evidence type="ECO:0000256" key="12">
    <source>
        <dbReference type="PROSITE-ProRule" id="PRU00110"/>
    </source>
</evidence>
<dbReference type="CDD" id="cd00082">
    <property type="entry name" value="HisKA"/>
    <property type="match status" value="1"/>
</dbReference>
<dbReference type="EMBL" id="LNYB01000014">
    <property type="protein sequence ID" value="KTD03644.1"/>
    <property type="molecule type" value="Genomic_DNA"/>
</dbReference>
<dbReference type="Proteomes" id="UP000054698">
    <property type="component" value="Unassembled WGS sequence"/>
</dbReference>
<keyword evidence="4" id="KW-1003">Cell membrane</keyword>
<evidence type="ECO:0000256" key="3">
    <source>
        <dbReference type="ARBA" id="ARBA00012438"/>
    </source>
</evidence>
<organism evidence="18 20">
    <name type="scientific">Legionella feeleii</name>
    <dbReference type="NCBI Taxonomy" id="453"/>
    <lineage>
        <taxon>Bacteria</taxon>
        <taxon>Pseudomonadati</taxon>
        <taxon>Pseudomonadota</taxon>
        <taxon>Gammaproteobacteria</taxon>
        <taxon>Legionellales</taxon>
        <taxon>Legionellaceae</taxon>
        <taxon>Legionella</taxon>
    </lineage>
</organism>
<dbReference type="InterPro" id="IPR011006">
    <property type="entry name" value="CheY-like_superfamily"/>
</dbReference>
<dbReference type="SUPFAM" id="SSF47226">
    <property type="entry name" value="Histidine-containing phosphotransfer domain, HPT domain"/>
    <property type="match status" value="1"/>
</dbReference>
<dbReference type="Gene3D" id="3.30.565.10">
    <property type="entry name" value="Histidine kinase-like ATPase, C-terminal domain"/>
    <property type="match status" value="1"/>
</dbReference>
<evidence type="ECO:0000256" key="9">
    <source>
        <dbReference type="ARBA" id="ARBA00022989"/>
    </source>
</evidence>
<evidence type="ECO:0000259" key="17">
    <source>
        <dbReference type="PROSITE" id="PS50894"/>
    </source>
</evidence>
<keyword evidence="19" id="KW-0808">Transferase</keyword>
<dbReference type="InterPro" id="IPR008207">
    <property type="entry name" value="Sig_transdc_His_kin_Hpt_dom"/>
</dbReference>
<evidence type="ECO:0000256" key="4">
    <source>
        <dbReference type="ARBA" id="ARBA00022475"/>
    </source>
</evidence>
<keyword evidence="7" id="KW-0547">Nucleotide-binding</keyword>
<evidence type="ECO:0000259" key="16">
    <source>
        <dbReference type="PROSITE" id="PS50113"/>
    </source>
</evidence>